<dbReference type="PANTHER" id="PTHR30566:SF5">
    <property type="entry name" value="MECHANOSENSITIVE ION CHANNEL PROTEIN 1, MITOCHONDRIAL-RELATED"/>
    <property type="match status" value="1"/>
</dbReference>
<reference evidence="9 10" key="1">
    <citation type="journal article" date="2013" name="Genome Biol. Evol.">
        <title>Genomes of Stigonematalean cyanobacteria (subsection V) and the evolution of oxygenic photosynthesis from prokaryotes to plastids.</title>
        <authorList>
            <person name="Dagan T."/>
            <person name="Roettger M."/>
            <person name="Stucken K."/>
            <person name="Landan G."/>
            <person name="Koch R."/>
            <person name="Major P."/>
            <person name="Gould S.B."/>
            <person name="Goremykin V.V."/>
            <person name="Rippka R."/>
            <person name="Tandeau de Marsac N."/>
            <person name="Gugger M."/>
            <person name="Lockhart P.J."/>
            <person name="Allen J.F."/>
            <person name="Brune I."/>
            <person name="Maus I."/>
            <person name="Puhler A."/>
            <person name="Martin W.F."/>
        </authorList>
    </citation>
    <scope>NUCLEOTIDE SEQUENCE [LARGE SCALE GENOMIC DNA]</scope>
    <source>
        <strain evidence="9 10">PCC 7110</strain>
    </source>
</reference>
<keyword evidence="5 7" id="KW-1133">Transmembrane helix</keyword>
<evidence type="ECO:0000256" key="3">
    <source>
        <dbReference type="ARBA" id="ARBA00022475"/>
    </source>
</evidence>
<keyword evidence="4 7" id="KW-0812">Transmembrane</keyword>
<dbReference type="PROSITE" id="PS50042">
    <property type="entry name" value="CNMP_BINDING_3"/>
    <property type="match status" value="1"/>
</dbReference>
<dbReference type="Gene3D" id="3.30.70.100">
    <property type="match status" value="1"/>
</dbReference>
<gene>
    <name evidence="9" type="ORF">WA1_36950</name>
</gene>
<protein>
    <recommendedName>
        <fullName evidence="8">Cyclic nucleotide-binding domain-containing protein</fullName>
    </recommendedName>
</protein>
<dbReference type="InterPro" id="IPR006685">
    <property type="entry name" value="MscS_channel_2nd"/>
</dbReference>
<comment type="similarity">
    <text evidence="2">Belongs to the MscS (TC 1.A.23) family.</text>
</comment>
<evidence type="ECO:0000256" key="7">
    <source>
        <dbReference type="SAM" id="Phobius"/>
    </source>
</evidence>
<keyword evidence="6 7" id="KW-0472">Membrane</keyword>
<name>A0A139X110_9CYAN</name>
<feature type="transmembrane region" description="Helical" evidence="7">
    <location>
        <begin position="47"/>
        <end position="64"/>
    </location>
</feature>
<evidence type="ECO:0000313" key="10">
    <source>
        <dbReference type="Proteomes" id="UP000076925"/>
    </source>
</evidence>
<dbReference type="InterPro" id="IPR018490">
    <property type="entry name" value="cNMP-bd_dom_sf"/>
</dbReference>
<dbReference type="EMBL" id="ANNX02000041">
    <property type="protein sequence ID" value="KYC38378.1"/>
    <property type="molecule type" value="Genomic_DNA"/>
</dbReference>
<feature type="transmembrane region" description="Helical" evidence="7">
    <location>
        <begin position="6"/>
        <end position="27"/>
    </location>
</feature>
<dbReference type="Proteomes" id="UP000076925">
    <property type="component" value="Unassembled WGS sequence"/>
</dbReference>
<dbReference type="InterPro" id="IPR014710">
    <property type="entry name" value="RmlC-like_jellyroll"/>
</dbReference>
<dbReference type="InterPro" id="IPR049278">
    <property type="entry name" value="MS_channel_C"/>
</dbReference>
<dbReference type="GO" id="GO:0005886">
    <property type="term" value="C:plasma membrane"/>
    <property type="evidence" value="ECO:0007669"/>
    <property type="project" value="UniProtKB-SubCell"/>
</dbReference>
<dbReference type="PANTHER" id="PTHR30566">
    <property type="entry name" value="YNAI-RELATED MECHANOSENSITIVE ION CHANNEL"/>
    <property type="match status" value="1"/>
</dbReference>
<feature type="transmembrane region" description="Helical" evidence="7">
    <location>
        <begin position="108"/>
        <end position="128"/>
    </location>
</feature>
<dbReference type="Gene3D" id="2.60.120.10">
    <property type="entry name" value="Jelly Rolls"/>
    <property type="match status" value="1"/>
</dbReference>
<dbReference type="Pfam" id="PF21082">
    <property type="entry name" value="MS_channel_3rd"/>
    <property type="match status" value="1"/>
</dbReference>
<evidence type="ECO:0000256" key="1">
    <source>
        <dbReference type="ARBA" id="ARBA00004651"/>
    </source>
</evidence>
<dbReference type="GO" id="GO:0055085">
    <property type="term" value="P:transmembrane transport"/>
    <property type="evidence" value="ECO:0007669"/>
    <property type="project" value="InterPro"/>
</dbReference>
<keyword evidence="3" id="KW-1003">Cell membrane</keyword>
<comment type="subcellular location">
    <subcellularLocation>
        <location evidence="1">Cell membrane</location>
        <topology evidence="1">Multi-pass membrane protein</topology>
    </subcellularLocation>
</comment>
<dbReference type="InterPro" id="IPR023408">
    <property type="entry name" value="MscS_beta-dom_sf"/>
</dbReference>
<proteinExistence type="inferred from homology"/>
<organism evidence="9 10">
    <name type="scientific">Scytonema hofmannii PCC 7110</name>
    <dbReference type="NCBI Taxonomy" id="128403"/>
    <lineage>
        <taxon>Bacteria</taxon>
        <taxon>Bacillati</taxon>
        <taxon>Cyanobacteriota</taxon>
        <taxon>Cyanophyceae</taxon>
        <taxon>Nostocales</taxon>
        <taxon>Scytonemataceae</taxon>
        <taxon>Scytonema</taxon>
    </lineage>
</organism>
<dbReference type="OrthoDB" id="951557at2"/>
<evidence type="ECO:0000313" key="9">
    <source>
        <dbReference type="EMBL" id="KYC38378.1"/>
    </source>
</evidence>
<dbReference type="Pfam" id="PF00027">
    <property type="entry name" value="cNMP_binding"/>
    <property type="match status" value="1"/>
</dbReference>
<comment type="caution">
    <text evidence="9">The sequence shown here is derived from an EMBL/GenBank/DDBJ whole genome shotgun (WGS) entry which is preliminary data.</text>
</comment>
<sequence length="481" mass="54350">MHQDILTWAIALMLGVPAVAIALNEVIERLQRQNILLVETLQHLRNLVLPFLTAWLVLRQILTLEPSGNLVRASETLFWIAIIYTGLSFINTTLTTRKKPKVWQIRVPNLYLLLARASVVLLIGVHILSNIWKINLAQITAALGVGSLVVALALKDTLGNLVSGFLLLLERPFEEGDWIKFSHRTGTSFDGEVIEMNWRSVRLRNRNRDIIVIPNAELGQTTFENYTLLNSIHAERVFVKFSHNDLPNQVIDILQKAALETPGIVADPEPKIRIKEYGDFFINYEMKVYINDYPKKDDIRGDLLKRIYYAIKRHKLTIPLPTQMEYSLDEALLKSEVPQERVLEYLEALPYLAFLDPSTINKLARSAIVEEYGVGECIIKAGNLDKGFFILWDGCVCLSIKNSQGKEQEVFRLESGDCFGEMSLLAGQPSLVSVTVVQDLQAIVISTEVIIDLAEHSAKFALEINRLIEERNKAIKLIQGG</sequence>
<accession>A0A139X110</accession>
<evidence type="ECO:0000259" key="8">
    <source>
        <dbReference type="PROSITE" id="PS50042"/>
    </source>
</evidence>
<dbReference type="Pfam" id="PF00924">
    <property type="entry name" value="MS_channel_2nd"/>
    <property type="match status" value="1"/>
</dbReference>
<dbReference type="CDD" id="cd00038">
    <property type="entry name" value="CAP_ED"/>
    <property type="match status" value="1"/>
</dbReference>
<dbReference type="SUPFAM" id="SSF50182">
    <property type="entry name" value="Sm-like ribonucleoproteins"/>
    <property type="match status" value="1"/>
</dbReference>
<keyword evidence="10" id="KW-1185">Reference proteome</keyword>
<feature type="transmembrane region" description="Helical" evidence="7">
    <location>
        <begin position="76"/>
        <end position="96"/>
    </location>
</feature>
<evidence type="ECO:0000256" key="2">
    <source>
        <dbReference type="ARBA" id="ARBA00008017"/>
    </source>
</evidence>
<evidence type="ECO:0000256" key="5">
    <source>
        <dbReference type="ARBA" id="ARBA00022989"/>
    </source>
</evidence>
<dbReference type="SMART" id="SM00100">
    <property type="entry name" value="cNMP"/>
    <property type="match status" value="1"/>
</dbReference>
<evidence type="ECO:0000256" key="4">
    <source>
        <dbReference type="ARBA" id="ARBA00022692"/>
    </source>
</evidence>
<dbReference type="AlphaFoldDB" id="A0A139X110"/>
<dbReference type="STRING" id="128403.WA1_36950"/>
<dbReference type="SUPFAM" id="SSF51206">
    <property type="entry name" value="cAMP-binding domain-like"/>
    <property type="match status" value="1"/>
</dbReference>
<evidence type="ECO:0000256" key="6">
    <source>
        <dbReference type="ARBA" id="ARBA00023136"/>
    </source>
</evidence>
<dbReference type="Gene3D" id="1.10.287.1260">
    <property type="match status" value="1"/>
</dbReference>
<dbReference type="SUPFAM" id="SSF82689">
    <property type="entry name" value="Mechanosensitive channel protein MscS (YggB), C-terminal domain"/>
    <property type="match status" value="1"/>
</dbReference>
<feature type="domain" description="Cyclic nucleotide-binding" evidence="8">
    <location>
        <begin position="351"/>
        <end position="446"/>
    </location>
</feature>
<dbReference type="InterPro" id="IPR000595">
    <property type="entry name" value="cNMP-bd_dom"/>
</dbReference>
<dbReference type="RefSeq" id="WP_017746763.1">
    <property type="nucleotide sequence ID" value="NZ_KQ976354.1"/>
</dbReference>
<dbReference type="InterPro" id="IPR010920">
    <property type="entry name" value="LSM_dom_sf"/>
</dbReference>
<dbReference type="InterPro" id="IPR011066">
    <property type="entry name" value="MscS_channel_C_sf"/>
</dbReference>
<dbReference type="Gene3D" id="2.30.30.60">
    <property type="match status" value="1"/>
</dbReference>